<organism evidence="3 4">
    <name type="scientific">Peronospora belbahrii</name>
    <dbReference type="NCBI Taxonomy" id="622444"/>
    <lineage>
        <taxon>Eukaryota</taxon>
        <taxon>Sar</taxon>
        <taxon>Stramenopiles</taxon>
        <taxon>Oomycota</taxon>
        <taxon>Peronosporomycetes</taxon>
        <taxon>Peronosporales</taxon>
        <taxon>Peronosporaceae</taxon>
        <taxon>Peronospora</taxon>
    </lineage>
</organism>
<evidence type="ECO:0000256" key="1">
    <source>
        <dbReference type="SAM" id="MobiDB-lite"/>
    </source>
</evidence>
<dbReference type="AlphaFoldDB" id="A0AAU9L6B2"/>
<accession>A0AAU9L6B2</accession>
<reference evidence="3" key="1">
    <citation type="submission" date="2021-11" db="EMBL/GenBank/DDBJ databases">
        <authorList>
            <person name="Islam A."/>
            <person name="Islam S."/>
            <person name="Flora M.S."/>
            <person name="Rahman M."/>
            <person name="Ziaur R.M."/>
            <person name="Epstein J.H."/>
            <person name="Hassan M."/>
            <person name="Klassen M."/>
            <person name="Woodard K."/>
            <person name="Webb A."/>
            <person name="Webby R.J."/>
            <person name="El Zowalaty M.E."/>
        </authorList>
    </citation>
    <scope>NUCLEOTIDE SEQUENCE</scope>
    <source>
        <strain evidence="3">Pbs3</strain>
    </source>
</reference>
<comment type="caution">
    <text evidence="3">The sequence shown here is derived from an EMBL/GenBank/DDBJ whole genome shotgun (WGS) entry which is preliminary data.</text>
</comment>
<keyword evidence="2" id="KW-0472">Membrane</keyword>
<gene>
    <name evidence="3" type="ORF">PBS003_LOCUS7295</name>
</gene>
<name>A0AAU9L6B2_9STRA</name>
<keyword evidence="2" id="KW-1133">Transmembrane helix</keyword>
<sequence>MEVDDDEAAVAADIAARDGGEAYPTLPIGPGLAPARQPRPPAATLNRRREQLGDGRRFFIGVKDSSRRVAAPSPPRVTQSAREARLKEALDDMQATQGAAPANLRAVQSSKDEAKCVSQILAGASVGTAGEEHPDTCPIDRAELFRYFTGTSSARAVFDYDAARGQKFRAALASFGPAVLEADALDGELAMDEVEDQLPRAAKASSPGHDGIGYDIYRCFAAQLRFPFFTLRSSSAGCIGGYRLRGMLALLSRWLEGNNMLPMAQKGFRPTMGAMSTISWPPRCWTRRGVIITNSTKFGATDPVRQEVGFYQRFPLSPLLFIAALVLLVSAVWSGWMESGADGIRRCHSVVVRFLAWIGLRANPAKYASLAVTQNARGNLGS</sequence>
<protein>
    <submittedName>
        <fullName evidence="3">Uncharacterized protein</fullName>
    </submittedName>
</protein>
<evidence type="ECO:0000256" key="2">
    <source>
        <dbReference type="SAM" id="Phobius"/>
    </source>
</evidence>
<evidence type="ECO:0000313" key="3">
    <source>
        <dbReference type="EMBL" id="CAH0480678.1"/>
    </source>
</evidence>
<evidence type="ECO:0000313" key="4">
    <source>
        <dbReference type="Proteomes" id="UP001160483"/>
    </source>
</evidence>
<keyword evidence="2" id="KW-0812">Transmembrane</keyword>
<dbReference type="Proteomes" id="UP001160483">
    <property type="component" value="Unassembled WGS sequence"/>
</dbReference>
<feature type="transmembrane region" description="Helical" evidence="2">
    <location>
        <begin position="316"/>
        <end position="336"/>
    </location>
</feature>
<proteinExistence type="predicted"/>
<feature type="region of interest" description="Disordered" evidence="1">
    <location>
        <begin position="1"/>
        <end position="50"/>
    </location>
</feature>
<dbReference type="EMBL" id="CAKKTJ010000324">
    <property type="protein sequence ID" value="CAH0480678.1"/>
    <property type="molecule type" value="Genomic_DNA"/>
</dbReference>